<keyword evidence="4" id="KW-0032">Aminotransferase</keyword>
<dbReference type="PANTHER" id="PTHR30244:SF36">
    <property type="entry name" value="3-OXO-GLUCOSE-6-PHOSPHATE:GLUTAMATE AMINOTRANSFERASE"/>
    <property type="match status" value="1"/>
</dbReference>
<accession>A0ABY4DEL0</accession>
<dbReference type="InterPro" id="IPR015421">
    <property type="entry name" value="PyrdxlP-dep_Trfase_major"/>
</dbReference>
<evidence type="ECO:0000256" key="1">
    <source>
        <dbReference type="ARBA" id="ARBA00022898"/>
    </source>
</evidence>
<keyword evidence="1 3" id="KW-0663">Pyridoxal phosphate</keyword>
<protein>
    <submittedName>
        <fullName evidence="4">DegT/DnrJ/EryC1/StrS family aminotransferase</fullName>
    </submittedName>
</protein>
<proteinExistence type="inferred from homology"/>
<dbReference type="SUPFAM" id="SSF53383">
    <property type="entry name" value="PLP-dependent transferases"/>
    <property type="match status" value="1"/>
</dbReference>
<dbReference type="Proteomes" id="UP000829708">
    <property type="component" value="Chromosome"/>
</dbReference>
<dbReference type="GO" id="GO:0008483">
    <property type="term" value="F:transaminase activity"/>
    <property type="evidence" value="ECO:0007669"/>
    <property type="project" value="UniProtKB-KW"/>
</dbReference>
<organism evidence="4 5">
    <name type="scientific">Sphaerochaeta associata</name>
    <dbReference type="NCBI Taxonomy" id="1129264"/>
    <lineage>
        <taxon>Bacteria</taxon>
        <taxon>Pseudomonadati</taxon>
        <taxon>Spirochaetota</taxon>
        <taxon>Spirochaetia</taxon>
        <taxon>Spirochaetales</taxon>
        <taxon>Sphaerochaetaceae</taxon>
        <taxon>Sphaerochaeta</taxon>
    </lineage>
</organism>
<evidence type="ECO:0000313" key="4">
    <source>
        <dbReference type="EMBL" id="UOM51549.1"/>
    </source>
</evidence>
<dbReference type="PIRSF" id="PIRSF000390">
    <property type="entry name" value="PLP_StrS"/>
    <property type="match status" value="1"/>
</dbReference>
<evidence type="ECO:0000256" key="3">
    <source>
        <dbReference type="RuleBase" id="RU004508"/>
    </source>
</evidence>
<keyword evidence="4" id="KW-0808">Transferase</keyword>
<evidence type="ECO:0000313" key="5">
    <source>
        <dbReference type="Proteomes" id="UP000829708"/>
    </source>
</evidence>
<dbReference type="EMBL" id="CP094929">
    <property type="protein sequence ID" value="UOM51549.1"/>
    <property type="molecule type" value="Genomic_DNA"/>
</dbReference>
<dbReference type="InterPro" id="IPR015422">
    <property type="entry name" value="PyrdxlP-dep_Trfase_small"/>
</dbReference>
<dbReference type="Pfam" id="PF01041">
    <property type="entry name" value="DegT_DnrJ_EryC1"/>
    <property type="match status" value="1"/>
</dbReference>
<dbReference type="Gene3D" id="3.40.640.10">
    <property type="entry name" value="Type I PLP-dependent aspartate aminotransferase-like (Major domain)"/>
    <property type="match status" value="1"/>
</dbReference>
<name>A0ABY4DEL0_9SPIR</name>
<sequence length="364" mass="41145">MNIPVNDLHRVNLPFQVELEKKALEVIRSGWFVLGKEVELFEQEFAAKLEIPYCIGIDNGLNAIKLGCQALGIGVGDEVIMQANTYIATVLGVTWNGATPIFVEPNDFYNIDAGLLKLKITSKTKAVLVTHLYGQTSEMDSVVEFCKENNLFLLEDCAQSHFSKYNGQYSGTFGDLGFFSFYPTKNLGALGDAGCVVTKNEHTATLLKMLRNYGSRVRYQNLVAGHNARLDEIQAAFLRIKLTHMDAINQERNSIAERYNAEITNPRISKPKIADKATHVWHLYVVQVEEQERFRTYLKVNGIQSDVHYPTPPHLSEAYKHLGYHVGDFPITEKFSHSIVSIPIYNGMQNVEIDYVIKVMNEYE</sequence>
<reference evidence="5" key="1">
    <citation type="journal article" date="2024" name="J Bioinform Genom">
        <title>Complete genome sequence of the type strain bacterium Sphaerochaeta associata GLS2t (VKM B-2742)t.</title>
        <authorList>
            <person name="Troshina O.Y."/>
            <person name="Tepeeva A.N."/>
            <person name="Arzamasceva V.O."/>
            <person name="Whitman W.B."/>
            <person name="Varghese N."/>
            <person name="Shapiro N."/>
            <person name="Woyke T."/>
            <person name="Kripides N.C."/>
            <person name="Vasilenko O.V."/>
        </authorList>
    </citation>
    <scope>NUCLEOTIDE SEQUENCE [LARGE SCALE GENOMIC DNA]</scope>
    <source>
        <strain evidence="5">GLS2T</strain>
    </source>
</reference>
<dbReference type="InterPro" id="IPR000653">
    <property type="entry name" value="DegT/StrS_aminotransferase"/>
</dbReference>
<gene>
    <name evidence="4" type="ORF">MUG09_02020</name>
</gene>
<dbReference type="CDD" id="cd00616">
    <property type="entry name" value="AHBA_syn"/>
    <property type="match status" value="1"/>
</dbReference>
<dbReference type="Gene3D" id="3.90.1150.10">
    <property type="entry name" value="Aspartate Aminotransferase, domain 1"/>
    <property type="match status" value="1"/>
</dbReference>
<comment type="similarity">
    <text evidence="2 3">Belongs to the DegT/DnrJ/EryC1 family.</text>
</comment>
<dbReference type="PANTHER" id="PTHR30244">
    <property type="entry name" value="TRANSAMINASE"/>
    <property type="match status" value="1"/>
</dbReference>
<keyword evidence="5" id="KW-1185">Reference proteome</keyword>
<dbReference type="InterPro" id="IPR015424">
    <property type="entry name" value="PyrdxlP-dep_Trfase"/>
</dbReference>
<dbReference type="RefSeq" id="WP_244773000.1">
    <property type="nucleotide sequence ID" value="NZ_CP094929.1"/>
</dbReference>
<evidence type="ECO:0000256" key="2">
    <source>
        <dbReference type="ARBA" id="ARBA00037999"/>
    </source>
</evidence>